<reference evidence="2" key="1">
    <citation type="journal article" date="2020" name="Mol. Plant Microbe Interact.">
        <title>Genome Sequence of the Biocontrol Agent Coniothyrium minitans strain Conio (IMI 134523).</title>
        <authorList>
            <person name="Patel D."/>
            <person name="Shittu T.A."/>
            <person name="Baroncelli R."/>
            <person name="Muthumeenakshi S."/>
            <person name="Osborne T.H."/>
            <person name="Janganan T.K."/>
            <person name="Sreenivasaprasad S."/>
        </authorList>
    </citation>
    <scope>NUCLEOTIDE SEQUENCE</scope>
    <source>
        <strain evidence="2">Conio</strain>
    </source>
</reference>
<evidence type="ECO:0000313" key="3">
    <source>
        <dbReference type="Proteomes" id="UP000756921"/>
    </source>
</evidence>
<protein>
    <submittedName>
        <fullName evidence="2">Uncharacterized protein</fullName>
    </submittedName>
</protein>
<feature type="compositionally biased region" description="Polar residues" evidence="1">
    <location>
        <begin position="134"/>
        <end position="149"/>
    </location>
</feature>
<accession>A0A9P6KLS9</accession>
<keyword evidence="3" id="KW-1185">Reference proteome</keyword>
<name>A0A9P6KLS9_9PLEO</name>
<proteinExistence type="predicted"/>
<sequence>MLTQCRKITPAMRARASPPFYQAVPLATRQCCNHLADRLALGTSLDMVSDTVSHPSTPEICILESFFASRLTLLVRLGRAITPAEWSMSRYQVPKTAPLCAPRLRPIIQDAYNGKRELLLRRWQHKPPAAGVKPSSSAEPGNGSESSSSTVGVIGYIFERSSAVRAVFCHVAMAKTYRKAIVSSENQILGRSKPNTDHWHARVGTQPIGTFSTSLAGFSQPQLPIL</sequence>
<gene>
    <name evidence="2" type="ORF">PMIN01_10919</name>
</gene>
<dbReference type="AlphaFoldDB" id="A0A9P6KLS9"/>
<dbReference type="EMBL" id="WJXW01000013">
    <property type="protein sequence ID" value="KAF9730961.1"/>
    <property type="molecule type" value="Genomic_DNA"/>
</dbReference>
<feature type="region of interest" description="Disordered" evidence="1">
    <location>
        <begin position="127"/>
        <end position="149"/>
    </location>
</feature>
<comment type="caution">
    <text evidence="2">The sequence shown here is derived from an EMBL/GenBank/DDBJ whole genome shotgun (WGS) entry which is preliminary data.</text>
</comment>
<evidence type="ECO:0000313" key="2">
    <source>
        <dbReference type="EMBL" id="KAF9730961.1"/>
    </source>
</evidence>
<evidence type="ECO:0000256" key="1">
    <source>
        <dbReference type="SAM" id="MobiDB-lite"/>
    </source>
</evidence>
<dbReference type="Proteomes" id="UP000756921">
    <property type="component" value="Unassembled WGS sequence"/>
</dbReference>
<organism evidence="2 3">
    <name type="scientific">Paraphaeosphaeria minitans</name>
    <dbReference type="NCBI Taxonomy" id="565426"/>
    <lineage>
        <taxon>Eukaryota</taxon>
        <taxon>Fungi</taxon>
        <taxon>Dikarya</taxon>
        <taxon>Ascomycota</taxon>
        <taxon>Pezizomycotina</taxon>
        <taxon>Dothideomycetes</taxon>
        <taxon>Pleosporomycetidae</taxon>
        <taxon>Pleosporales</taxon>
        <taxon>Massarineae</taxon>
        <taxon>Didymosphaeriaceae</taxon>
        <taxon>Paraphaeosphaeria</taxon>
    </lineage>
</organism>